<dbReference type="Proteomes" id="UP001500220">
    <property type="component" value="Unassembled WGS sequence"/>
</dbReference>
<dbReference type="SUPFAM" id="SSF53335">
    <property type="entry name" value="S-adenosyl-L-methionine-dependent methyltransferases"/>
    <property type="match status" value="1"/>
</dbReference>
<reference evidence="2" key="4">
    <citation type="submission" date="2023-12" db="EMBL/GenBank/DDBJ databases">
        <authorList>
            <person name="Sun Q."/>
            <person name="Inoue M."/>
        </authorList>
    </citation>
    <scope>NUCLEOTIDE SEQUENCE</scope>
    <source>
        <strain evidence="2">JCM 10664</strain>
    </source>
</reference>
<feature type="compositionally biased region" description="Basic and acidic residues" evidence="1">
    <location>
        <begin position="44"/>
        <end position="53"/>
    </location>
</feature>
<feature type="region of interest" description="Disordered" evidence="1">
    <location>
        <begin position="32"/>
        <end position="53"/>
    </location>
</feature>
<gene>
    <name evidence="2" type="ORF">GCM10009545_24100</name>
    <name evidence="3" type="ORF">GCM10011581_11710</name>
</gene>
<accession>A0A917JQ57</accession>
<dbReference type="InterPro" id="IPR029063">
    <property type="entry name" value="SAM-dependent_MTases_sf"/>
</dbReference>
<name>A0A917JQ57_9PSEU</name>
<reference evidence="3 4" key="1">
    <citation type="journal article" date="2014" name="Int. J. Syst. Evol. Microbiol.">
        <title>Complete genome sequence of Corynebacterium casei LMG S-19264T (=DSM 44701T), isolated from a smear-ripened cheese.</title>
        <authorList>
            <consortium name="US DOE Joint Genome Institute (JGI-PGF)"/>
            <person name="Walter F."/>
            <person name="Albersmeier A."/>
            <person name="Kalinowski J."/>
            <person name="Ruckert C."/>
        </authorList>
    </citation>
    <scope>NUCLEOTIDE SEQUENCE [LARGE SCALE GENOMIC DNA]</scope>
    <source>
        <strain evidence="3 4">CGMCC 4.7206</strain>
    </source>
</reference>
<dbReference type="AlphaFoldDB" id="A0A917JQ57"/>
<dbReference type="EMBL" id="BAAAHC010000009">
    <property type="protein sequence ID" value="GAA0521181.1"/>
    <property type="molecule type" value="Genomic_DNA"/>
</dbReference>
<dbReference type="Proteomes" id="UP000597989">
    <property type="component" value="Unassembled WGS sequence"/>
</dbReference>
<dbReference type="Gene3D" id="3.40.50.150">
    <property type="entry name" value="Vaccinia Virus protein VP39"/>
    <property type="match status" value="1"/>
</dbReference>
<organism evidence="3 4">
    <name type="scientific">Saccharopolyspora thermophila</name>
    <dbReference type="NCBI Taxonomy" id="89367"/>
    <lineage>
        <taxon>Bacteria</taxon>
        <taxon>Bacillati</taxon>
        <taxon>Actinomycetota</taxon>
        <taxon>Actinomycetes</taxon>
        <taxon>Pseudonocardiales</taxon>
        <taxon>Pseudonocardiaceae</taxon>
        <taxon>Saccharopolyspora</taxon>
    </lineage>
</organism>
<evidence type="ECO:0000313" key="5">
    <source>
        <dbReference type="Proteomes" id="UP001500220"/>
    </source>
</evidence>
<keyword evidence="5" id="KW-1185">Reference proteome</keyword>
<sequence>MAEGLLVYLPAAAEAALLRGVHDNSAPGSRIAVEDLTTNRSLHPARDDRGVRS</sequence>
<evidence type="ECO:0000256" key="1">
    <source>
        <dbReference type="SAM" id="MobiDB-lite"/>
    </source>
</evidence>
<evidence type="ECO:0000313" key="2">
    <source>
        <dbReference type="EMBL" id="GAA0521181.1"/>
    </source>
</evidence>
<proteinExistence type="predicted"/>
<reference evidence="3" key="3">
    <citation type="submission" date="2020-09" db="EMBL/GenBank/DDBJ databases">
        <authorList>
            <person name="Sun Q."/>
            <person name="Zhou Y."/>
        </authorList>
    </citation>
    <scope>NUCLEOTIDE SEQUENCE</scope>
    <source>
        <strain evidence="3">CGMCC 4.7206</strain>
    </source>
</reference>
<protein>
    <submittedName>
        <fullName evidence="3">Uncharacterized protein</fullName>
    </submittedName>
</protein>
<dbReference type="EMBL" id="BMMT01000002">
    <property type="protein sequence ID" value="GGI76290.1"/>
    <property type="molecule type" value="Genomic_DNA"/>
</dbReference>
<evidence type="ECO:0000313" key="4">
    <source>
        <dbReference type="Proteomes" id="UP000597989"/>
    </source>
</evidence>
<evidence type="ECO:0000313" key="3">
    <source>
        <dbReference type="EMBL" id="GGI76290.1"/>
    </source>
</evidence>
<comment type="caution">
    <text evidence="3">The sequence shown here is derived from an EMBL/GenBank/DDBJ whole genome shotgun (WGS) entry which is preliminary data.</text>
</comment>
<reference evidence="2 5" key="2">
    <citation type="journal article" date="2019" name="Int. J. Syst. Evol. Microbiol.">
        <title>The Global Catalogue of Microorganisms (GCM) 10K type strain sequencing project: providing services to taxonomists for standard genome sequencing and annotation.</title>
        <authorList>
            <consortium name="The Broad Institute Genomics Platform"/>
            <consortium name="The Broad Institute Genome Sequencing Center for Infectious Disease"/>
            <person name="Wu L."/>
            <person name="Ma J."/>
        </authorList>
    </citation>
    <scope>NUCLEOTIDE SEQUENCE [LARGE SCALE GENOMIC DNA]</scope>
    <source>
        <strain evidence="2 5">JCM 10664</strain>
    </source>
</reference>